<evidence type="ECO:0000256" key="2">
    <source>
        <dbReference type="ARBA" id="ARBA00008156"/>
    </source>
</evidence>
<evidence type="ECO:0000259" key="5">
    <source>
        <dbReference type="Pfam" id="PF01011"/>
    </source>
</evidence>
<dbReference type="SUPFAM" id="SSF50998">
    <property type="entry name" value="Quinoprotein alcohol dehydrogenase-like"/>
    <property type="match status" value="1"/>
</dbReference>
<keyword evidence="3" id="KW-0560">Oxidoreductase</keyword>
<protein>
    <submittedName>
        <fullName evidence="7">Quinon protein alcohol dehydrogenase-like superfamily</fullName>
    </submittedName>
</protein>
<evidence type="ECO:0000256" key="3">
    <source>
        <dbReference type="ARBA" id="ARBA00023002"/>
    </source>
</evidence>
<dbReference type="PANTHER" id="PTHR32303:SF10">
    <property type="entry name" value="OUTER MEMBRANE PROTEIN ASSEMBLY FACTOR BAMB"/>
    <property type="match status" value="1"/>
</dbReference>
<sequence>MPSAKSLGLIALLVLGVTSIDAAAAPPILANTTLNPWTLWGGNLANTRFAKKETILNTTNVANIRNTRRYNTTGDTSATPTISSDGTLYIPDFAGYLYAFDVNTAKIKWKTVVSTYVPGSNSVVGDPKFVTSRSSPALTSDQHTLVIGTLNTGNGGFAYLVAVNATNGKKLWSTQLHKHAAAVITQSPLIYGNSIFVGTSSSEEIVAADVVGYKCCTFQGTFLSINLLTGAIQWTFKTLDDNKGTTGGYSGGAIWGSTPVIDKVRKTVYVTTGNNYDIPDSVTACVKATNDPVKQIACYSKNNHIDSILSLDIATGALKWSQRLTAMDAYTNACSKSHPSNPQNCPELQGDDDDFSQGAMLVSICNTTLSQLPTTSCTTKTDILIGFQKNGFIGAYNPDNGAQLWYTNSVGSTQAGGATWGSATDGLRAYLSNSNTRSKNITLTRPSPGSLTMTNGGFAAAIDLRDGHIIWQTANPTKGKNGAPVTIANNVLYWPSQDSKGHLFALDAATGKILNGNHFLGVQTNSGPAVVDGNIFLGSGYNKASTSGSFGVFAIGL</sequence>
<dbReference type="GO" id="GO:0016491">
    <property type="term" value="F:oxidoreductase activity"/>
    <property type="evidence" value="ECO:0007669"/>
    <property type="project" value="UniProtKB-KW"/>
</dbReference>
<reference evidence="7 8" key="1">
    <citation type="journal article" date="2018" name="New Phytol.">
        <title>Phylogenomics of Endogonaceae and evolution of mycorrhizas within Mucoromycota.</title>
        <authorList>
            <person name="Chang Y."/>
            <person name="Desiro A."/>
            <person name="Na H."/>
            <person name="Sandor L."/>
            <person name="Lipzen A."/>
            <person name="Clum A."/>
            <person name="Barry K."/>
            <person name="Grigoriev I.V."/>
            <person name="Martin F.M."/>
            <person name="Stajich J.E."/>
            <person name="Smith M.E."/>
            <person name="Bonito G."/>
            <person name="Spatafora J.W."/>
        </authorList>
    </citation>
    <scope>NUCLEOTIDE SEQUENCE [LARGE SCALE GENOMIC DNA]</scope>
    <source>
        <strain evidence="7 8">GMNB39</strain>
    </source>
</reference>
<evidence type="ECO:0000313" key="8">
    <source>
        <dbReference type="Proteomes" id="UP000268093"/>
    </source>
</evidence>
<evidence type="ECO:0000256" key="1">
    <source>
        <dbReference type="ARBA" id="ARBA00001931"/>
    </source>
</evidence>
<proteinExistence type="inferred from homology"/>
<keyword evidence="4" id="KW-0732">Signal</keyword>
<evidence type="ECO:0000259" key="6">
    <source>
        <dbReference type="Pfam" id="PF13360"/>
    </source>
</evidence>
<dbReference type="Proteomes" id="UP000268093">
    <property type="component" value="Unassembled WGS sequence"/>
</dbReference>
<feature type="domain" description="Pyrrolo-quinoline quinone repeat" evidence="5">
    <location>
        <begin position="37"/>
        <end position="329"/>
    </location>
</feature>
<accession>A0A433DE34</accession>
<comment type="cofactor">
    <cofactor evidence="1">
        <name>pyrroloquinoline quinone</name>
        <dbReference type="ChEBI" id="CHEBI:58442"/>
    </cofactor>
</comment>
<keyword evidence="8" id="KW-1185">Reference proteome</keyword>
<evidence type="ECO:0000313" key="7">
    <source>
        <dbReference type="EMBL" id="RUP49076.1"/>
    </source>
</evidence>
<dbReference type="AlphaFoldDB" id="A0A433DE34"/>
<feature type="signal peptide" evidence="4">
    <location>
        <begin position="1"/>
        <end position="24"/>
    </location>
</feature>
<dbReference type="SMART" id="SM00564">
    <property type="entry name" value="PQQ"/>
    <property type="match status" value="6"/>
</dbReference>
<dbReference type="InterPro" id="IPR011047">
    <property type="entry name" value="Quinoprotein_ADH-like_sf"/>
</dbReference>
<dbReference type="PANTHER" id="PTHR32303">
    <property type="entry name" value="QUINOPROTEIN ALCOHOL DEHYDROGENASE (CYTOCHROME C)"/>
    <property type="match status" value="1"/>
</dbReference>
<dbReference type="InterPro" id="IPR015943">
    <property type="entry name" value="WD40/YVTN_repeat-like_dom_sf"/>
</dbReference>
<dbReference type="Gene3D" id="2.140.10.10">
    <property type="entry name" value="Quinoprotein alcohol dehydrogenase-like superfamily"/>
    <property type="match status" value="1"/>
</dbReference>
<dbReference type="InterPro" id="IPR002372">
    <property type="entry name" value="PQQ_rpt_dom"/>
</dbReference>
<evidence type="ECO:0000256" key="4">
    <source>
        <dbReference type="SAM" id="SignalP"/>
    </source>
</evidence>
<name>A0A433DE34_9FUNG</name>
<dbReference type="Pfam" id="PF01011">
    <property type="entry name" value="PQQ"/>
    <property type="match status" value="1"/>
</dbReference>
<organism evidence="7 8">
    <name type="scientific">Jimgerdemannia flammicorona</name>
    <dbReference type="NCBI Taxonomy" id="994334"/>
    <lineage>
        <taxon>Eukaryota</taxon>
        <taxon>Fungi</taxon>
        <taxon>Fungi incertae sedis</taxon>
        <taxon>Mucoromycota</taxon>
        <taxon>Mucoromycotina</taxon>
        <taxon>Endogonomycetes</taxon>
        <taxon>Endogonales</taxon>
        <taxon>Endogonaceae</taxon>
        <taxon>Jimgerdemannia</taxon>
    </lineage>
</organism>
<feature type="domain" description="Pyrrolo-quinoline quinone repeat" evidence="6">
    <location>
        <begin position="390"/>
        <end position="539"/>
    </location>
</feature>
<dbReference type="InterPro" id="IPR018391">
    <property type="entry name" value="PQQ_b-propeller_rpt"/>
</dbReference>
<feature type="chain" id="PRO_5019187347" evidence="4">
    <location>
        <begin position="25"/>
        <end position="557"/>
    </location>
</feature>
<dbReference type="OrthoDB" id="416253at2759"/>
<gene>
    <name evidence="7" type="ORF">BC936DRAFT_143343</name>
</gene>
<dbReference type="Pfam" id="PF13360">
    <property type="entry name" value="PQQ_2"/>
    <property type="match status" value="1"/>
</dbReference>
<dbReference type="Gene3D" id="2.130.10.10">
    <property type="entry name" value="YVTN repeat-like/Quinoprotein amine dehydrogenase"/>
    <property type="match status" value="1"/>
</dbReference>
<dbReference type="EMBL" id="RBNI01002640">
    <property type="protein sequence ID" value="RUP49076.1"/>
    <property type="molecule type" value="Genomic_DNA"/>
</dbReference>
<comment type="caution">
    <text evidence="7">The sequence shown here is derived from an EMBL/GenBank/DDBJ whole genome shotgun (WGS) entry which is preliminary data.</text>
</comment>
<comment type="similarity">
    <text evidence="2">Belongs to the bacterial PQQ dehydrogenase family.</text>
</comment>